<sequence length="96" mass="10195">ATIGPSGISVGPRGVTGGFREPEQVVIGELEDIAPQLEAPVEEKAEESNHVGFPQGASPSRKWRKAELLRFVKSKGGVANMKMKKDLLLTVALSVA</sequence>
<protein>
    <submittedName>
        <fullName evidence="1">Uncharacterized protein</fullName>
    </submittedName>
</protein>
<organism evidence="1">
    <name type="scientific">marine sediment metagenome</name>
    <dbReference type="NCBI Taxonomy" id="412755"/>
    <lineage>
        <taxon>unclassified sequences</taxon>
        <taxon>metagenomes</taxon>
        <taxon>ecological metagenomes</taxon>
    </lineage>
</organism>
<gene>
    <name evidence="1" type="ORF">S03H2_12343</name>
</gene>
<feature type="non-terminal residue" evidence="1">
    <location>
        <position position="1"/>
    </location>
</feature>
<proteinExistence type="predicted"/>
<reference evidence="1" key="1">
    <citation type="journal article" date="2014" name="Front. Microbiol.">
        <title>High frequency of phylogenetically diverse reductive dehalogenase-homologous genes in deep subseafloor sedimentary metagenomes.</title>
        <authorList>
            <person name="Kawai M."/>
            <person name="Futagami T."/>
            <person name="Toyoda A."/>
            <person name="Takaki Y."/>
            <person name="Nishi S."/>
            <person name="Hori S."/>
            <person name="Arai W."/>
            <person name="Tsubouchi T."/>
            <person name="Morono Y."/>
            <person name="Uchiyama I."/>
            <person name="Ito T."/>
            <person name="Fujiyama A."/>
            <person name="Inagaki F."/>
            <person name="Takami H."/>
        </authorList>
    </citation>
    <scope>NUCLEOTIDE SEQUENCE</scope>
    <source>
        <strain evidence="1">Expedition CK06-06</strain>
    </source>
</reference>
<name>X1GY64_9ZZZZ</name>
<comment type="caution">
    <text evidence="1">The sequence shown here is derived from an EMBL/GenBank/DDBJ whole genome shotgun (WGS) entry which is preliminary data.</text>
</comment>
<evidence type="ECO:0000313" key="1">
    <source>
        <dbReference type="EMBL" id="GAH46539.1"/>
    </source>
</evidence>
<accession>X1GY64</accession>
<dbReference type="AlphaFoldDB" id="X1GY64"/>
<dbReference type="EMBL" id="BARU01006283">
    <property type="protein sequence ID" value="GAH46539.1"/>
    <property type="molecule type" value="Genomic_DNA"/>
</dbReference>